<keyword evidence="2" id="KW-0009">Actin-binding</keyword>
<comment type="caution">
    <text evidence="4">The sequence shown here is derived from an EMBL/GenBank/DDBJ whole genome shotgun (WGS) entry which is preliminary data.</text>
</comment>
<accession>A0ABP6JYL0</accession>
<organism evidence="4 5">
    <name type="scientific">Streptomyces enissocaesilis</name>
    <dbReference type="NCBI Taxonomy" id="332589"/>
    <lineage>
        <taxon>Bacteria</taxon>
        <taxon>Bacillati</taxon>
        <taxon>Actinomycetota</taxon>
        <taxon>Actinomycetes</taxon>
        <taxon>Kitasatosporales</taxon>
        <taxon>Streptomycetaceae</taxon>
        <taxon>Streptomyces</taxon>
        <taxon>Streptomyces rochei group</taxon>
    </lineage>
</organism>
<dbReference type="Proteomes" id="UP001500403">
    <property type="component" value="Unassembled WGS sequence"/>
</dbReference>
<evidence type="ECO:0000313" key="4">
    <source>
        <dbReference type="EMBL" id="GAA2951504.1"/>
    </source>
</evidence>
<reference evidence="5" key="1">
    <citation type="journal article" date="2019" name="Int. J. Syst. Evol. Microbiol.">
        <title>The Global Catalogue of Microorganisms (GCM) 10K type strain sequencing project: providing services to taxonomists for standard genome sequencing and annotation.</title>
        <authorList>
            <consortium name="The Broad Institute Genomics Platform"/>
            <consortium name="The Broad Institute Genome Sequencing Center for Infectious Disease"/>
            <person name="Wu L."/>
            <person name="Ma J."/>
        </authorList>
    </citation>
    <scope>NUCLEOTIDE SEQUENCE [LARGE SCALE GENOMIC DNA]</scope>
    <source>
        <strain evidence="5">JCM 9088</strain>
    </source>
</reference>
<keyword evidence="5" id="KW-1185">Reference proteome</keyword>
<dbReference type="EMBL" id="BAAAUD010000040">
    <property type="protein sequence ID" value="GAA2951504.1"/>
    <property type="molecule type" value="Genomic_DNA"/>
</dbReference>
<protein>
    <recommendedName>
        <fullName evidence="3">ADF-H domain-containing protein</fullName>
    </recommendedName>
</protein>
<evidence type="ECO:0000259" key="3">
    <source>
        <dbReference type="PROSITE" id="PS51263"/>
    </source>
</evidence>
<dbReference type="SMART" id="SM00102">
    <property type="entry name" value="ADF"/>
    <property type="match status" value="1"/>
</dbReference>
<dbReference type="InterPro" id="IPR002108">
    <property type="entry name" value="ADF-H"/>
</dbReference>
<gene>
    <name evidence="4" type="ORF">GCM10010446_40910</name>
</gene>
<name>A0ABP6JYL0_9ACTN</name>
<dbReference type="InterPro" id="IPR029006">
    <property type="entry name" value="ADF-H/Gelsolin-like_dom_sf"/>
</dbReference>
<dbReference type="PROSITE" id="PS51263">
    <property type="entry name" value="ADF_H"/>
    <property type="match status" value="1"/>
</dbReference>
<dbReference type="CDD" id="cd11286">
    <property type="entry name" value="ADF_cofilin_like"/>
    <property type="match status" value="1"/>
</dbReference>
<evidence type="ECO:0000256" key="1">
    <source>
        <dbReference type="ARBA" id="ARBA00006844"/>
    </source>
</evidence>
<evidence type="ECO:0000313" key="5">
    <source>
        <dbReference type="Proteomes" id="UP001500403"/>
    </source>
</evidence>
<dbReference type="RefSeq" id="WP_344496977.1">
    <property type="nucleotide sequence ID" value="NZ_BAAAUD010000040.1"/>
</dbReference>
<sequence length="135" mass="15143">MATVNDACRKAYEELKVSQKHKYVIFTMSDDWQEIVVEKVSGAPDYDTFLADLPETACRWAVYGFEYEKEGAGARSKIVFYAWMPDGAPIKQKMAFADAKDTLRRTLPGIGIDIQGTDYNEITFESVLGKANRGA</sequence>
<dbReference type="InterPro" id="IPR017904">
    <property type="entry name" value="ADF/Cofilin"/>
</dbReference>
<dbReference type="SUPFAM" id="SSF55753">
    <property type="entry name" value="Actin depolymerizing proteins"/>
    <property type="match status" value="1"/>
</dbReference>
<dbReference type="PANTHER" id="PTHR11913">
    <property type="entry name" value="COFILIN-RELATED"/>
    <property type="match status" value="1"/>
</dbReference>
<dbReference type="Pfam" id="PF00241">
    <property type="entry name" value="Cofilin_ADF"/>
    <property type="match status" value="1"/>
</dbReference>
<proteinExistence type="inferred from homology"/>
<feature type="domain" description="ADF-H" evidence="3">
    <location>
        <begin position="1"/>
        <end position="132"/>
    </location>
</feature>
<dbReference type="Gene3D" id="3.40.20.10">
    <property type="entry name" value="Severin"/>
    <property type="match status" value="1"/>
</dbReference>
<evidence type="ECO:0000256" key="2">
    <source>
        <dbReference type="ARBA" id="ARBA00023203"/>
    </source>
</evidence>
<comment type="similarity">
    <text evidence="1">Belongs to the actin-binding proteins ADF family.</text>
</comment>